<sequence length="674" mass="75926">MDKILDLDKSVASLVKEYPEVADIMADLGFTEIKNPAMLASVGRIMNLKKGSQMKKIPMEEIVRAFREKGFEITDGGKPFPAESADSAEVVKIAKVADSAEEAKIAKATDLAEATKAPVDRAEALRSLLDRLSEGEDLESVRADFVRDFKDVDPAEIMRAEQGLMESGMPLSKVQKLCDVHSALFHGDTREEKIANAERAVQTSLKNQAGKEEKNYINKSLEADALIQIPGHPLSTFTKENEALGKYLENTKARWESLVESLSGKAGGKDKAEKSEKTEKAEKIEGEEGVKGAEGAKETLDWEALLAAFSEELTKLRSFTVHYAKKGDLLYPLLKVKYDISGPSQVMWTVDDEIRDTLGELKRELTEKSKGVRALRNTGEDLDDEEEDYIRSKAEIAESILNSFFLKNYLAVRNRMEEMIYKEENILFPMCALQFQKEEWIQIYFDSKDYETCFSVENETWKEAEETGNTPEKWRVAEAAGESERENHGKEASEEHSGDFHNAALPQGAGKMLEDLLRRVESLEGKSGNSGESPSGSDGEITMPGGHLKKNELIAMLNTIPVEITFVDKNNINRFFNEGPKVFKRPQMAIDREVFSCHPPKVEPMVRMIIGNFRDGKEDEVPIWMEKDGKPFLVRYMAVRDKEQNYVGTLEAVTDMTEVKEHFRQYFKSHPEEL</sequence>
<feature type="domain" description="DUF438" evidence="3">
    <location>
        <begin position="125"/>
        <end position="189"/>
    </location>
</feature>
<dbReference type="SUPFAM" id="SSF140683">
    <property type="entry name" value="SP0561-like"/>
    <property type="match status" value="1"/>
</dbReference>
<dbReference type="Gene3D" id="1.10.3910.10">
    <property type="entry name" value="SP0561-like"/>
    <property type="match status" value="1"/>
</dbReference>
<feature type="region of interest" description="Disordered" evidence="1">
    <location>
        <begin position="463"/>
        <end position="505"/>
    </location>
</feature>
<dbReference type="PANTHER" id="PTHR39966:SF3">
    <property type="entry name" value="DUF438 DOMAIN-CONTAINING PROTEIN"/>
    <property type="match status" value="1"/>
</dbReference>
<evidence type="ECO:0000313" key="6">
    <source>
        <dbReference type="Proteomes" id="UP000775770"/>
    </source>
</evidence>
<dbReference type="Gene3D" id="3.30.450.20">
    <property type="entry name" value="PAS domain"/>
    <property type="match status" value="1"/>
</dbReference>
<dbReference type="Pfam" id="PF13596">
    <property type="entry name" value="PAS_10"/>
    <property type="match status" value="1"/>
</dbReference>
<protein>
    <submittedName>
        <fullName evidence="5">DUF438 domain-containing protein</fullName>
    </submittedName>
</protein>
<reference evidence="5" key="1">
    <citation type="submission" date="2020-04" db="EMBL/GenBank/DDBJ databases">
        <title>Deep metagenomics examines the oral microbiome during advanced dental caries in children, revealing novel taxa and co-occurrences with host molecules.</title>
        <authorList>
            <person name="Baker J.L."/>
            <person name="Morton J.T."/>
            <person name="Dinis M."/>
            <person name="Alvarez R."/>
            <person name="Tran N.C."/>
            <person name="Knight R."/>
            <person name="Edlund A."/>
        </authorList>
    </citation>
    <scope>NUCLEOTIDE SEQUENCE</scope>
    <source>
        <strain evidence="5">JCVI_38_bin.19</strain>
    </source>
</reference>
<dbReference type="GO" id="GO:0005886">
    <property type="term" value="C:plasma membrane"/>
    <property type="evidence" value="ECO:0007669"/>
    <property type="project" value="TreeGrafter"/>
</dbReference>
<dbReference type="Proteomes" id="UP000775770">
    <property type="component" value="Unassembled WGS sequence"/>
</dbReference>
<feature type="region of interest" description="Disordered" evidence="1">
    <location>
        <begin position="523"/>
        <end position="546"/>
    </location>
</feature>
<evidence type="ECO:0000256" key="1">
    <source>
        <dbReference type="SAM" id="MobiDB-lite"/>
    </source>
</evidence>
<dbReference type="Pfam" id="PF08984">
    <property type="entry name" value="DUF1858"/>
    <property type="match status" value="1"/>
</dbReference>
<evidence type="ECO:0000259" key="2">
    <source>
        <dbReference type="Pfam" id="PF01814"/>
    </source>
</evidence>
<feature type="compositionally biased region" description="Basic and acidic residues" evidence="1">
    <location>
        <begin position="472"/>
        <end position="499"/>
    </location>
</feature>
<feature type="domain" description="DUF1858" evidence="4">
    <location>
        <begin position="6"/>
        <end position="63"/>
    </location>
</feature>
<proteinExistence type="predicted"/>
<dbReference type="EMBL" id="JABZRA010000137">
    <property type="protein sequence ID" value="MBF1273387.1"/>
    <property type="molecule type" value="Genomic_DNA"/>
</dbReference>
<feature type="region of interest" description="Disordered" evidence="1">
    <location>
        <begin position="265"/>
        <end position="292"/>
    </location>
</feature>
<feature type="compositionally biased region" description="Basic and acidic residues" evidence="1">
    <location>
        <begin position="267"/>
        <end position="292"/>
    </location>
</feature>
<gene>
    <name evidence="5" type="ORF">HXM90_08250</name>
</gene>
<feature type="domain" description="Hemerythrin-like" evidence="2">
    <location>
        <begin position="303"/>
        <end position="431"/>
    </location>
</feature>
<dbReference type="InterPro" id="IPR012312">
    <property type="entry name" value="Hemerythrin-like"/>
</dbReference>
<dbReference type="RefSeq" id="WP_304072788.1">
    <property type="nucleotide sequence ID" value="NZ_JABZRA010000137.1"/>
</dbReference>
<feature type="compositionally biased region" description="Polar residues" evidence="1">
    <location>
        <begin position="527"/>
        <end position="536"/>
    </location>
</feature>
<dbReference type="Pfam" id="PF01814">
    <property type="entry name" value="Hemerythrin"/>
    <property type="match status" value="1"/>
</dbReference>
<accession>A0A930DPH5</accession>
<dbReference type="AlphaFoldDB" id="A0A930DPH5"/>
<evidence type="ECO:0000259" key="4">
    <source>
        <dbReference type="Pfam" id="PF08984"/>
    </source>
</evidence>
<dbReference type="InterPro" id="IPR038062">
    <property type="entry name" value="ScdA-like_N_sf"/>
</dbReference>
<dbReference type="InterPro" id="IPR015077">
    <property type="entry name" value="DUF1858"/>
</dbReference>
<evidence type="ECO:0000313" key="5">
    <source>
        <dbReference type="EMBL" id="MBF1273387.1"/>
    </source>
</evidence>
<dbReference type="Pfam" id="PF04282">
    <property type="entry name" value="DUF438"/>
    <property type="match status" value="1"/>
</dbReference>
<dbReference type="PANTHER" id="PTHR39966">
    <property type="entry name" value="BLL2471 PROTEIN-RELATED"/>
    <property type="match status" value="1"/>
</dbReference>
<name>A0A930DPH5_9FIRM</name>
<organism evidence="5 6">
    <name type="scientific">Oribacterium sinus</name>
    <dbReference type="NCBI Taxonomy" id="237576"/>
    <lineage>
        <taxon>Bacteria</taxon>
        <taxon>Bacillati</taxon>
        <taxon>Bacillota</taxon>
        <taxon>Clostridia</taxon>
        <taxon>Lachnospirales</taxon>
        <taxon>Lachnospiraceae</taxon>
        <taxon>Oribacterium</taxon>
    </lineage>
</organism>
<dbReference type="Gene3D" id="1.20.120.520">
    <property type="entry name" value="nmb1532 protein domain like"/>
    <property type="match status" value="1"/>
</dbReference>
<comment type="caution">
    <text evidence="5">The sequence shown here is derived from an EMBL/GenBank/DDBJ whole genome shotgun (WGS) entry which is preliminary data.</text>
</comment>
<evidence type="ECO:0000259" key="3">
    <source>
        <dbReference type="Pfam" id="PF04282"/>
    </source>
</evidence>
<dbReference type="InterPro" id="IPR007380">
    <property type="entry name" value="DUF438"/>
</dbReference>